<evidence type="ECO:0000313" key="1">
    <source>
        <dbReference type="EMBL" id="TLD41208.1"/>
    </source>
</evidence>
<dbReference type="PANTHER" id="PTHR34655">
    <property type="entry name" value="CONSERVED WITHIN P. AEROPHILUM"/>
    <property type="match status" value="1"/>
</dbReference>
<reference evidence="1 2" key="1">
    <citation type="submission" date="2019-04" db="EMBL/GenBank/DDBJ databases">
        <title>Genome of a novel bacterium Candidatus Jettenia ecosi reconstructed from metagenome of an anammox bioreactor.</title>
        <authorList>
            <person name="Mardanov A.V."/>
            <person name="Beletsky A.V."/>
            <person name="Ravin N.V."/>
            <person name="Botchkova E.A."/>
            <person name="Litti Y.V."/>
            <person name="Nozhevnikova A.N."/>
        </authorList>
    </citation>
    <scope>NUCLEOTIDE SEQUENCE [LARGE SCALE GENOMIC DNA]</scope>
    <source>
        <strain evidence="1">J2</strain>
    </source>
</reference>
<organism evidence="1 2">
    <name type="scientific">Candidatus Jettenia ecosi</name>
    <dbReference type="NCBI Taxonomy" id="2494326"/>
    <lineage>
        <taxon>Bacteria</taxon>
        <taxon>Pseudomonadati</taxon>
        <taxon>Planctomycetota</taxon>
        <taxon>Candidatus Brocadiia</taxon>
        <taxon>Candidatus Brocadiales</taxon>
        <taxon>Candidatus Brocadiaceae</taxon>
        <taxon>Candidatus Jettenia</taxon>
    </lineage>
</organism>
<accession>A0A533Q942</accession>
<dbReference type="AlphaFoldDB" id="A0A533Q942"/>
<dbReference type="SUPFAM" id="SSF75169">
    <property type="entry name" value="DsrEFH-like"/>
    <property type="match status" value="1"/>
</dbReference>
<dbReference type="InterPro" id="IPR027396">
    <property type="entry name" value="DsrEFH-like"/>
</dbReference>
<comment type="caution">
    <text evidence="1">The sequence shown here is derived from an EMBL/GenBank/DDBJ whole genome shotgun (WGS) entry which is preliminary data.</text>
</comment>
<gene>
    <name evidence="1" type="ORF">JETT_2546</name>
</gene>
<dbReference type="Pfam" id="PF13686">
    <property type="entry name" value="DrsE_2"/>
    <property type="match status" value="1"/>
</dbReference>
<protein>
    <submittedName>
        <fullName evidence="1">NADH dehydrogenase</fullName>
    </submittedName>
</protein>
<dbReference type="Proteomes" id="UP000319783">
    <property type="component" value="Unassembled WGS sequence"/>
</dbReference>
<proteinExistence type="predicted"/>
<dbReference type="Gene3D" id="3.40.1260.10">
    <property type="entry name" value="DsrEFH-like"/>
    <property type="match status" value="1"/>
</dbReference>
<dbReference type="EMBL" id="SULG01000058">
    <property type="protein sequence ID" value="TLD41208.1"/>
    <property type="molecule type" value="Genomic_DNA"/>
</dbReference>
<name>A0A533Q942_9BACT</name>
<evidence type="ECO:0000313" key="2">
    <source>
        <dbReference type="Proteomes" id="UP000319783"/>
    </source>
</evidence>
<sequence>MKSRKKFIIFAHSGTYDKLYQIVTLAITAASMGRDTYIFLFFWALKRFVNEDFDLTKLSNEFGKEGEQLSKRIREINPISLKEILDDVRAMGNLKIYACTTAVKLMELEESVVKSKVDDIVGLTTLLELSDGAETQLFI</sequence>
<dbReference type="PANTHER" id="PTHR34655:SF2">
    <property type="entry name" value="PEROXIREDOXIN FAMILY PROTEIN"/>
    <property type="match status" value="1"/>
</dbReference>
<dbReference type="InterPro" id="IPR032836">
    <property type="entry name" value="DsrE2-like"/>
</dbReference>